<feature type="transmembrane region" description="Helical" evidence="1">
    <location>
        <begin position="20"/>
        <end position="42"/>
    </location>
</feature>
<gene>
    <name evidence="2" type="ORF">GCM10023093_08520</name>
</gene>
<keyword evidence="1" id="KW-1133">Transmembrane helix</keyword>
<accession>A0ABP8N9N1</accession>
<comment type="caution">
    <text evidence="2">The sequence shown here is derived from an EMBL/GenBank/DDBJ whole genome shotgun (WGS) entry which is preliminary data.</text>
</comment>
<keyword evidence="1" id="KW-0472">Membrane</keyword>
<name>A0ABP8N9N1_9BACT</name>
<evidence type="ECO:0000313" key="2">
    <source>
        <dbReference type="EMBL" id="GAA4462269.1"/>
    </source>
</evidence>
<organism evidence="2 3">
    <name type="scientific">Nemorincola caseinilytica</name>
    <dbReference type="NCBI Taxonomy" id="2054315"/>
    <lineage>
        <taxon>Bacteria</taxon>
        <taxon>Pseudomonadati</taxon>
        <taxon>Bacteroidota</taxon>
        <taxon>Chitinophagia</taxon>
        <taxon>Chitinophagales</taxon>
        <taxon>Chitinophagaceae</taxon>
        <taxon>Nemorincola</taxon>
    </lineage>
</organism>
<evidence type="ECO:0000313" key="3">
    <source>
        <dbReference type="Proteomes" id="UP001500067"/>
    </source>
</evidence>
<protein>
    <recommendedName>
        <fullName evidence="4">YrhK-like protein</fullName>
    </recommendedName>
</protein>
<dbReference type="Proteomes" id="UP001500067">
    <property type="component" value="Unassembled WGS sequence"/>
</dbReference>
<keyword evidence="3" id="KW-1185">Reference proteome</keyword>
<evidence type="ECO:0008006" key="4">
    <source>
        <dbReference type="Google" id="ProtNLM"/>
    </source>
</evidence>
<feature type="transmembrane region" description="Helical" evidence="1">
    <location>
        <begin position="48"/>
        <end position="67"/>
    </location>
</feature>
<reference evidence="3" key="1">
    <citation type="journal article" date="2019" name="Int. J. Syst. Evol. Microbiol.">
        <title>The Global Catalogue of Microorganisms (GCM) 10K type strain sequencing project: providing services to taxonomists for standard genome sequencing and annotation.</title>
        <authorList>
            <consortium name="The Broad Institute Genomics Platform"/>
            <consortium name="The Broad Institute Genome Sequencing Center for Infectious Disease"/>
            <person name="Wu L."/>
            <person name="Ma J."/>
        </authorList>
    </citation>
    <scope>NUCLEOTIDE SEQUENCE [LARGE SCALE GENOMIC DNA]</scope>
    <source>
        <strain evidence="3">JCM 32105</strain>
    </source>
</reference>
<dbReference type="RefSeq" id="WP_345079054.1">
    <property type="nucleotide sequence ID" value="NZ_BAABFA010000007.1"/>
</dbReference>
<sequence>MNIDERMEQSSTYSAFRTSLDIAMGAIYIIMGIAVFSLRYFGTVELPAGTAYALGTILVLYGAFRIYRGITAMSRRRGAGGRPRR</sequence>
<proteinExistence type="predicted"/>
<keyword evidence="1" id="KW-0812">Transmembrane</keyword>
<dbReference type="EMBL" id="BAABFA010000007">
    <property type="protein sequence ID" value="GAA4462269.1"/>
    <property type="molecule type" value="Genomic_DNA"/>
</dbReference>
<evidence type="ECO:0000256" key="1">
    <source>
        <dbReference type="SAM" id="Phobius"/>
    </source>
</evidence>